<feature type="domain" description="DUF8042" evidence="1">
    <location>
        <begin position="4"/>
        <end position="104"/>
    </location>
</feature>
<evidence type="ECO:0000313" key="3">
    <source>
        <dbReference type="Proteomes" id="UP001289615"/>
    </source>
</evidence>
<accession>A0ABU5NG43</accession>
<protein>
    <recommendedName>
        <fullName evidence="1">DUF8042 domain-containing protein</fullName>
    </recommendedName>
</protein>
<evidence type="ECO:0000259" key="1">
    <source>
        <dbReference type="Pfam" id="PF26154"/>
    </source>
</evidence>
<proteinExistence type="predicted"/>
<dbReference type="RefSeq" id="WP_322611292.1">
    <property type="nucleotide sequence ID" value="NZ_JAXLNX010000007.1"/>
</dbReference>
<dbReference type="InterPro" id="IPR058355">
    <property type="entry name" value="DUF8042"/>
</dbReference>
<dbReference type="Proteomes" id="UP001289615">
    <property type="component" value="Unassembled WGS sequence"/>
</dbReference>
<organism evidence="2 3">
    <name type="scientific">Lysinibacillus irui</name>
    <dbReference type="NCBI Taxonomy" id="2998077"/>
    <lineage>
        <taxon>Bacteria</taxon>
        <taxon>Bacillati</taxon>
        <taxon>Bacillota</taxon>
        <taxon>Bacilli</taxon>
        <taxon>Bacillales</taxon>
        <taxon>Bacillaceae</taxon>
        <taxon>Lysinibacillus</taxon>
    </lineage>
</organism>
<dbReference type="Pfam" id="PF26154">
    <property type="entry name" value="DUF8042"/>
    <property type="match status" value="1"/>
</dbReference>
<sequence>MELNELIEMYNSYIKNVPNGATYIAEKLRQDELTSALVSIKDFSEGIMWITQARELINSNHGKVVLEIERLQEFLLEVNDGLERQDYVVVADMFEYEIAPFFEEIILAEAPQQ</sequence>
<name>A0ABU5NG43_9BACI</name>
<keyword evidence="3" id="KW-1185">Reference proteome</keyword>
<comment type="caution">
    <text evidence="2">The sequence shown here is derived from an EMBL/GenBank/DDBJ whole genome shotgun (WGS) entry which is preliminary data.</text>
</comment>
<dbReference type="EMBL" id="JAXUIA010000001">
    <property type="protein sequence ID" value="MEA0975001.1"/>
    <property type="molecule type" value="Genomic_DNA"/>
</dbReference>
<reference evidence="2 3" key="1">
    <citation type="submission" date="2023-12" db="EMBL/GenBank/DDBJ databases">
        <title>Genome comparison identifies genes involved in endophytic behavior of Lysinibacillus irui and provides insights into its role as a plant-growth promoting bacterium.</title>
        <authorList>
            <person name="Hilario S."/>
            <person name="Matos I."/>
            <person name="Goncalves M.F.M."/>
            <person name="Pardo C.A."/>
            <person name="Santos M.J."/>
        </authorList>
    </citation>
    <scope>NUCLEOTIDE SEQUENCE [LARGE SCALE GENOMIC DNA]</scope>
    <source>
        <strain evidence="2 3">B3</strain>
    </source>
</reference>
<evidence type="ECO:0000313" key="2">
    <source>
        <dbReference type="EMBL" id="MEA0975001.1"/>
    </source>
</evidence>
<gene>
    <name evidence="2" type="ORF">U6C28_01730</name>
</gene>